<sequence length="156" mass="17927">MAQMNRDRIRKHSVSQLNKLLPVPIQLEDHTHSSNSIDTSHITDVLVGDYHIIEGQNGPSYVVWGLRIVLNGATHSSILIYKRYSELEALRRDLVKQHPDVTIPPLPSKGNFSLSRMLMSPQWLEERRKGLQWFMTNILLNPKLSSSPVITRFILH</sequence>
<evidence type="ECO:0000256" key="4">
    <source>
        <dbReference type="ARBA" id="ARBA00022554"/>
    </source>
</evidence>
<name>G8YQD9_PICSO</name>
<keyword evidence="12" id="KW-1185">Reference proteome</keyword>
<dbReference type="OrthoDB" id="10254720at2759"/>
<reference evidence="11 12" key="1">
    <citation type="journal article" date="2012" name="G3 (Bethesda)">
        <title>Pichia sorbitophila, an interspecies yeast hybrid reveals early steps of genome resolution following polyploidization.</title>
        <authorList>
            <person name="Leh Louis V."/>
            <person name="Despons L."/>
            <person name="Friedrich A."/>
            <person name="Martin T."/>
            <person name="Durrens P."/>
            <person name="Casaregola S."/>
            <person name="Neuveglise C."/>
            <person name="Fairhead C."/>
            <person name="Marck C."/>
            <person name="Cruz J.A."/>
            <person name="Straub M.L."/>
            <person name="Kugler V."/>
            <person name="Sacerdot C."/>
            <person name="Uzunov Z."/>
            <person name="Thierry A."/>
            <person name="Weiss S."/>
            <person name="Bleykasten C."/>
            <person name="De Montigny J."/>
            <person name="Jacques N."/>
            <person name="Jung P."/>
            <person name="Lemaire M."/>
            <person name="Mallet S."/>
            <person name="Morel G."/>
            <person name="Richard G.F."/>
            <person name="Sarkar A."/>
            <person name="Savel G."/>
            <person name="Schacherer J."/>
            <person name="Seret M.L."/>
            <person name="Talla E."/>
            <person name="Samson G."/>
            <person name="Jubin C."/>
            <person name="Poulain J."/>
            <person name="Vacherie B."/>
            <person name="Barbe V."/>
            <person name="Pelletier E."/>
            <person name="Sherman D.J."/>
            <person name="Westhof E."/>
            <person name="Weissenbach J."/>
            <person name="Baret P.V."/>
            <person name="Wincker P."/>
            <person name="Gaillardin C."/>
            <person name="Dujon B."/>
            <person name="Souciet J.L."/>
        </authorList>
    </citation>
    <scope>NUCLEOTIDE SEQUENCE [LARGE SCALE GENOMIC DNA]</scope>
    <source>
        <strain evidence="12">ATCC MYA-4447 / BCRC 22081 / CBS 7064 / NBRC 10061 / NRRL Y-12695</strain>
    </source>
</reference>
<dbReference type="PANTHER" id="PTHR10555">
    <property type="entry name" value="SORTING NEXIN"/>
    <property type="match status" value="1"/>
</dbReference>
<dbReference type="Gene3D" id="3.30.1520.10">
    <property type="entry name" value="Phox-like domain"/>
    <property type="match status" value="1"/>
</dbReference>
<dbReference type="EMBL" id="FO082056">
    <property type="protein sequence ID" value="CCE78874.1"/>
    <property type="molecule type" value="Genomic_DNA"/>
</dbReference>
<evidence type="ECO:0000259" key="10">
    <source>
        <dbReference type="PROSITE" id="PS50195"/>
    </source>
</evidence>
<evidence type="ECO:0000256" key="8">
    <source>
        <dbReference type="ARBA" id="ARBA00033774"/>
    </source>
</evidence>
<dbReference type="InterPro" id="IPR036871">
    <property type="entry name" value="PX_dom_sf"/>
</dbReference>
<dbReference type="PANTHER" id="PTHR10555:SF170">
    <property type="entry name" value="FI18122P1"/>
    <property type="match status" value="1"/>
</dbReference>
<evidence type="ECO:0000256" key="2">
    <source>
        <dbReference type="ARBA" id="ARBA00004481"/>
    </source>
</evidence>
<dbReference type="HOGENOM" id="CLU_070610_2_0_1"/>
<feature type="domain" description="PX" evidence="10">
    <location>
        <begin position="42"/>
        <end position="156"/>
    </location>
</feature>
<evidence type="ECO:0000256" key="7">
    <source>
        <dbReference type="ARBA" id="ARBA00033728"/>
    </source>
</evidence>
<dbReference type="GO" id="GO:0032266">
    <property type="term" value="F:phosphatidylinositol-3-phosphate binding"/>
    <property type="evidence" value="ECO:0007669"/>
    <property type="project" value="InterPro"/>
</dbReference>
<keyword evidence="6" id="KW-0472">Membrane</keyword>
<dbReference type="STRING" id="559304.G8YQD9"/>
<protein>
    <recommendedName>
        <fullName evidence="8">Endosomal/vacuolar adapter protein YPT35</fullName>
    </recommendedName>
    <alternativeName>
        <fullName evidence="9">PX domain-containing protein YPT35</fullName>
    </alternativeName>
</protein>
<evidence type="ECO:0000256" key="6">
    <source>
        <dbReference type="ARBA" id="ARBA00023136"/>
    </source>
</evidence>
<evidence type="ECO:0000256" key="5">
    <source>
        <dbReference type="ARBA" id="ARBA00022753"/>
    </source>
</evidence>
<dbReference type="GO" id="GO:0005774">
    <property type="term" value="C:vacuolar membrane"/>
    <property type="evidence" value="ECO:0007669"/>
    <property type="project" value="UniProtKB-SubCell"/>
</dbReference>
<dbReference type="InterPro" id="IPR001683">
    <property type="entry name" value="PX_dom"/>
</dbReference>
<gene>
    <name evidence="11" type="primary">Piso0_000908</name>
    <name evidence="11" type="ORF">GNLVRS01_PISO0D06735g</name>
</gene>
<comment type="function">
    <text evidence="7">Recruits the lipid transfer protein VPS13 to endosomal and vacuolar membranes.</text>
</comment>
<evidence type="ECO:0000313" key="11">
    <source>
        <dbReference type="EMBL" id="CCE78874.1"/>
    </source>
</evidence>
<dbReference type="Proteomes" id="UP000005222">
    <property type="component" value="Chromosome D"/>
</dbReference>
<dbReference type="PROSITE" id="PS50195">
    <property type="entry name" value="PX"/>
    <property type="match status" value="1"/>
</dbReference>
<dbReference type="AlphaFoldDB" id="G8YQD9"/>
<proteinExistence type="inferred from homology"/>
<keyword evidence="5" id="KW-0967">Endosome</keyword>
<comment type="subcellular location">
    <subcellularLocation>
        <location evidence="2">Endosome membrane</location>
        <topology evidence="2">Peripheral membrane protein</topology>
    </subcellularLocation>
    <subcellularLocation>
        <location evidence="1">Vacuole membrane</location>
        <topology evidence="1">Peripheral membrane protein</topology>
    </subcellularLocation>
</comment>
<dbReference type="FunCoup" id="G8YQD9">
    <property type="interactions" value="806"/>
</dbReference>
<dbReference type="SUPFAM" id="SSF64268">
    <property type="entry name" value="PX domain"/>
    <property type="match status" value="1"/>
</dbReference>
<evidence type="ECO:0000256" key="9">
    <source>
        <dbReference type="ARBA" id="ARBA00033785"/>
    </source>
</evidence>
<evidence type="ECO:0000313" key="12">
    <source>
        <dbReference type="Proteomes" id="UP000005222"/>
    </source>
</evidence>
<dbReference type="InterPro" id="IPR037917">
    <property type="entry name" value="Ypt35_PX"/>
</dbReference>
<dbReference type="SMART" id="SM00312">
    <property type="entry name" value="PX"/>
    <property type="match status" value="1"/>
</dbReference>
<keyword evidence="4" id="KW-0926">Vacuole</keyword>
<dbReference type="GO" id="GO:0010008">
    <property type="term" value="C:endosome membrane"/>
    <property type="evidence" value="ECO:0007669"/>
    <property type="project" value="UniProtKB-SubCell"/>
</dbReference>
<accession>G8YQD9</accession>
<dbReference type="CDD" id="cd07280">
    <property type="entry name" value="PX_YPT35"/>
    <property type="match status" value="1"/>
</dbReference>
<dbReference type="eggNOG" id="ENOG502S5IQ">
    <property type="taxonomic scope" value="Eukaryota"/>
</dbReference>
<comment type="similarity">
    <text evidence="3">Belongs to the YPT35 family.</text>
</comment>
<dbReference type="OMA" id="RQGLNYF"/>
<dbReference type="Pfam" id="PF00787">
    <property type="entry name" value="PX"/>
    <property type="match status" value="1"/>
</dbReference>
<dbReference type="InParanoid" id="G8YQD9"/>
<organism evidence="11 12">
    <name type="scientific">Pichia sorbitophila (strain ATCC MYA-4447 / BCRC 22081 / CBS 7064 / NBRC 10061 / NRRL Y-12695)</name>
    <name type="common">Hybrid yeast</name>
    <dbReference type="NCBI Taxonomy" id="559304"/>
    <lineage>
        <taxon>Eukaryota</taxon>
        <taxon>Fungi</taxon>
        <taxon>Dikarya</taxon>
        <taxon>Ascomycota</taxon>
        <taxon>Saccharomycotina</taxon>
        <taxon>Pichiomycetes</taxon>
        <taxon>Debaryomycetaceae</taxon>
        <taxon>Millerozyma</taxon>
    </lineage>
</organism>
<evidence type="ECO:0000256" key="1">
    <source>
        <dbReference type="ARBA" id="ARBA00004148"/>
    </source>
</evidence>
<evidence type="ECO:0000256" key="3">
    <source>
        <dbReference type="ARBA" id="ARBA00007426"/>
    </source>
</evidence>